<organism evidence="1">
    <name type="scientific">uncultured Rubrobacteraceae bacterium</name>
    <dbReference type="NCBI Taxonomy" id="349277"/>
    <lineage>
        <taxon>Bacteria</taxon>
        <taxon>Bacillati</taxon>
        <taxon>Actinomycetota</taxon>
        <taxon>Rubrobacteria</taxon>
        <taxon>Rubrobacterales</taxon>
        <taxon>Rubrobacteraceae</taxon>
        <taxon>environmental samples</taxon>
    </lineage>
</organism>
<sequence length="49" mass="5275">MGVRDAQVHASSFVRDAAVNHDEEDVQLHVLASSSSNTAWRHLSGDIAS</sequence>
<gene>
    <name evidence="1" type="ORF">AVDCRST_MAG55-2794</name>
</gene>
<evidence type="ECO:0000313" key="1">
    <source>
        <dbReference type="EMBL" id="CAA9433089.1"/>
    </source>
</evidence>
<accession>A0A6J4Q624</accession>
<proteinExistence type="predicted"/>
<protein>
    <submittedName>
        <fullName evidence="1">Uncharacterized protein</fullName>
    </submittedName>
</protein>
<name>A0A6J4Q624_9ACTN</name>
<reference evidence="1" key="1">
    <citation type="submission" date="2020-02" db="EMBL/GenBank/DDBJ databases">
        <authorList>
            <person name="Meier V. D."/>
        </authorList>
    </citation>
    <scope>NUCLEOTIDE SEQUENCE</scope>
    <source>
        <strain evidence="1">AVDCRST_MAG55</strain>
    </source>
</reference>
<dbReference type="AlphaFoldDB" id="A0A6J4Q624"/>
<dbReference type="EMBL" id="CADCUZ010000138">
    <property type="protein sequence ID" value="CAA9433089.1"/>
    <property type="molecule type" value="Genomic_DNA"/>
</dbReference>